<dbReference type="AlphaFoldDB" id="A0A4S4NC71"/>
<dbReference type="GO" id="GO:0045892">
    <property type="term" value="P:negative regulation of DNA-templated transcription"/>
    <property type="evidence" value="ECO:0007669"/>
    <property type="project" value="InterPro"/>
</dbReference>
<keyword evidence="6" id="KW-1185">Reference proteome</keyword>
<dbReference type="OrthoDB" id="279010at2"/>
<keyword evidence="3" id="KW-0238">DNA-binding</keyword>
<comment type="similarity">
    <text evidence="1">Belongs to the BlaI transcriptional regulatory family.</text>
</comment>
<evidence type="ECO:0000313" key="5">
    <source>
        <dbReference type="EMBL" id="THH35631.1"/>
    </source>
</evidence>
<dbReference type="SUPFAM" id="SSF46785">
    <property type="entry name" value="Winged helix' DNA-binding domain"/>
    <property type="match status" value="1"/>
</dbReference>
<dbReference type="Gene3D" id="1.10.10.10">
    <property type="entry name" value="Winged helix-like DNA-binding domain superfamily/Winged helix DNA-binding domain"/>
    <property type="match status" value="1"/>
</dbReference>
<dbReference type="InterPro" id="IPR036390">
    <property type="entry name" value="WH_DNA-bd_sf"/>
</dbReference>
<comment type="caution">
    <text evidence="5">The sequence shown here is derived from an EMBL/GenBank/DDBJ whole genome shotgun (WGS) entry which is preliminary data.</text>
</comment>
<evidence type="ECO:0000313" key="6">
    <source>
        <dbReference type="Proteomes" id="UP000308528"/>
    </source>
</evidence>
<dbReference type="InterPro" id="IPR005650">
    <property type="entry name" value="BlaI_family"/>
</dbReference>
<evidence type="ECO:0000256" key="2">
    <source>
        <dbReference type="ARBA" id="ARBA00023015"/>
    </source>
</evidence>
<dbReference type="GO" id="GO:0003677">
    <property type="term" value="F:DNA binding"/>
    <property type="evidence" value="ECO:0007669"/>
    <property type="project" value="UniProtKB-KW"/>
</dbReference>
<evidence type="ECO:0000256" key="3">
    <source>
        <dbReference type="ARBA" id="ARBA00023125"/>
    </source>
</evidence>
<dbReference type="Pfam" id="PF03965">
    <property type="entry name" value="Penicillinase_R"/>
    <property type="match status" value="1"/>
</dbReference>
<keyword evidence="2" id="KW-0805">Transcription regulation</keyword>
<accession>A0A4S4NC71</accession>
<name>A0A4S4NC71_9BACT</name>
<gene>
    <name evidence="5" type="ORF">E4021_15870</name>
</gene>
<dbReference type="Proteomes" id="UP000308528">
    <property type="component" value="Unassembled WGS sequence"/>
</dbReference>
<protein>
    <submittedName>
        <fullName evidence="5">BlaI/MecI/CopY family transcriptional regulator</fullName>
    </submittedName>
</protein>
<organism evidence="5 6">
    <name type="scientific">Neolewinella litorea</name>
    <dbReference type="NCBI Taxonomy" id="2562452"/>
    <lineage>
        <taxon>Bacteria</taxon>
        <taxon>Pseudomonadati</taxon>
        <taxon>Bacteroidota</taxon>
        <taxon>Saprospiria</taxon>
        <taxon>Saprospirales</taxon>
        <taxon>Lewinellaceae</taxon>
        <taxon>Neolewinella</taxon>
    </lineage>
</organism>
<evidence type="ECO:0000256" key="4">
    <source>
        <dbReference type="ARBA" id="ARBA00023163"/>
    </source>
</evidence>
<proteinExistence type="inferred from homology"/>
<reference evidence="5 6" key="1">
    <citation type="submission" date="2019-04" db="EMBL/GenBank/DDBJ databases">
        <title>Lewinella litorea sp. nov., isolated from a marine sand.</title>
        <authorList>
            <person name="Yoon J.-H."/>
        </authorList>
    </citation>
    <scope>NUCLEOTIDE SEQUENCE [LARGE SCALE GENOMIC DNA]</scope>
    <source>
        <strain evidence="5 6">HSMS-39</strain>
    </source>
</reference>
<evidence type="ECO:0000256" key="1">
    <source>
        <dbReference type="ARBA" id="ARBA00011046"/>
    </source>
</evidence>
<sequence length="137" mass="15293">MSPTDGELSILRVLWDAGPLTVREVNDRLNRRLRNKQTAEAPPDKPIGYTTTLKLMQVMADKGLVHRDTSSRSHVYTAAAGRERTQQGLLRRFVQSTFGGSRTQLVLRALGEGDASAAELAEIKRLIEKLENEDRHA</sequence>
<dbReference type="EMBL" id="SRSF01000011">
    <property type="protein sequence ID" value="THH35631.1"/>
    <property type="molecule type" value="Genomic_DNA"/>
</dbReference>
<dbReference type="InterPro" id="IPR036388">
    <property type="entry name" value="WH-like_DNA-bd_sf"/>
</dbReference>
<dbReference type="Gene3D" id="1.10.4040.10">
    <property type="entry name" value="Penicillinase repressor domain"/>
    <property type="match status" value="1"/>
</dbReference>
<keyword evidence="4" id="KW-0804">Transcription</keyword>